<feature type="region of interest" description="Disordered" evidence="1">
    <location>
        <begin position="1"/>
        <end position="24"/>
    </location>
</feature>
<protein>
    <submittedName>
        <fullName evidence="2">Uncharacterized protein</fullName>
    </submittedName>
</protein>
<proteinExistence type="predicted"/>
<evidence type="ECO:0000313" key="2">
    <source>
        <dbReference type="EMBL" id="GEA62311.1"/>
    </source>
</evidence>
<dbReference type="RefSeq" id="WP_141272969.1">
    <property type="nucleotide sequence ID" value="NZ_BJLH01000018.1"/>
</dbReference>
<dbReference type="OrthoDB" id="7132170at2"/>
<dbReference type="Proteomes" id="UP000318242">
    <property type="component" value="Unassembled WGS sequence"/>
</dbReference>
<keyword evidence="3" id="KW-1185">Reference proteome</keyword>
<sequence length="97" mass="11479">MNQNTQATTPEHASTSDNGTTQQTLKKVQYHLHQVMAPNWQSGYVTKDIMYQLMSHRMGYEFSIENVSSVEEGRAAYRWALYFNKMFEAERQVMRHW</sequence>
<evidence type="ECO:0000313" key="3">
    <source>
        <dbReference type="Proteomes" id="UP000318242"/>
    </source>
</evidence>
<gene>
    <name evidence="2" type="ORF">VCO01S_35040</name>
</gene>
<evidence type="ECO:0000256" key="1">
    <source>
        <dbReference type="SAM" id="MobiDB-lite"/>
    </source>
</evidence>
<organism evidence="2 3">
    <name type="scientific">Vibrio comitans NBRC 102076</name>
    <dbReference type="NCBI Taxonomy" id="1219078"/>
    <lineage>
        <taxon>Bacteria</taxon>
        <taxon>Pseudomonadati</taxon>
        <taxon>Pseudomonadota</taxon>
        <taxon>Gammaproteobacteria</taxon>
        <taxon>Vibrionales</taxon>
        <taxon>Vibrionaceae</taxon>
        <taxon>Vibrio</taxon>
    </lineage>
</organism>
<comment type="caution">
    <text evidence="2">The sequence shown here is derived from an EMBL/GenBank/DDBJ whole genome shotgun (WGS) entry which is preliminary data.</text>
</comment>
<accession>A0A4Y3IRX2</accession>
<name>A0A4Y3IRX2_9VIBR</name>
<dbReference type="AlphaFoldDB" id="A0A4Y3IRX2"/>
<dbReference type="EMBL" id="BJLH01000018">
    <property type="protein sequence ID" value="GEA62311.1"/>
    <property type="molecule type" value="Genomic_DNA"/>
</dbReference>
<reference evidence="2 3" key="1">
    <citation type="submission" date="2019-06" db="EMBL/GenBank/DDBJ databases">
        <title>Whole genome shotgun sequence of Vibrio comitans NBRC 102076.</title>
        <authorList>
            <person name="Hosoyama A."/>
            <person name="Uohara A."/>
            <person name="Ohji S."/>
            <person name="Ichikawa N."/>
        </authorList>
    </citation>
    <scope>NUCLEOTIDE SEQUENCE [LARGE SCALE GENOMIC DNA]</scope>
    <source>
        <strain evidence="2 3">NBRC 102076</strain>
    </source>
</reference>